<sequence length="331" mass="38371">MNEASSKFVDNIAMEKIKSEKLFKVSHSPVNSYFIYDELSLANISSKKIDISTLKYGKAPGGYDVIEIPSFYTTLPYKENNTIYLYSSYCDDSIGNILFVHGLYDEHLLNYTFLVRMLNELKFNVFIMILPYHYKRKPKNSLFSGEYFLSADVYRTKKAFIQSVYDVEACVQFINHANEKPLLLVGFSMGGFVTLKYYVIKDGTNAIENRIKGIVLINPVGSLQRLVWESDILESIRNDLRKHKWNEKATEAVFEEVEIFNGTYTDVDFESVALLYSIYDQLIEEEKYKSFIEKTNVKNVSLYHAGHLNILRVPKLSKDIYNFFMKVTKIS</sequence>
<organism evidence="2 4">
    <name type="scientific">Acetivibrio saccincola</name>
    <dbReference type="NCBI Taxonomy" id="1677857"/>
    <lineage>
        <taxon>Bacteria</taxon>
        <taxon>Bacillati</taxon>
        <taxon>Bacillota</taxon>
        <taxon>Clostridia</taxon>
        <taxon>Eubacteriales</taxon>
        <taxon>Oscillospiraceae</taxon>
        <taxon>Acetivibrio</taxon>
    </lineage>
</organism>
<evidence type="ECO:0000313" key="5">
    <source>
        <dbReference type="Proteomes" id="UP000239720"/>
    </source>
</evidence>
<dbReference type="SUPFAM" id="SSF53474">
    <property type="entry name" value="alpha/beta-Hydrolases"/>
    <property type="match status" value="1"/>
</dbReference>
<reference evidence="3 5" key="2">
    <citation type="journal article" date="2018" name="Syst. Appl. Microbiol.">
        <title>Characterization and high-quality draft genome sequence of Herbivorax saccincola A7, an anaerobic, alkaliphilic, thermophilic, cellulolytic, and xylanolytic bacterium.</title>
        <authorList>
            <person name="Aikawa S."/>
            <person name="Baramee S."/>
            <person name="Sermsathanaswadi J."/>
            <person name="Thianheng P."/>
            <person name="Tachaapaikoon C."/>
            <person name="Shikata A."/>
            <person name="Waeonukul R."/>
            <person name="Pason P."/>
            <person name="Ratanakhanokchai K."/>
            <person name="Kosugi A."/>
        </authorList>
    </citation>
    <scope>NUCLEOTIDE SEQUENCE [LARGE SCALE GENOMIC DNA]</scope>
    <source>
        <strain evidence="3 5">A7</strain>
    </source>
</reference>
<protein>
    <submittedName>
        <fullName evidence="2">Alpha/beta hydrolase family protein</fullName>
    </submittedName>
</protein>
<proteinExistence type="predicted"/>
<keyword evidence="4" id="KW-1185">Reference proteome</keyword>
<dbReference type="Proteomes" id="UP000239720">
    <property type="component" value="Unassembled WGS sequence"/>
</dbReference>
<dbReference type="EMBL" id="NEMB01000003">
    <property type="protein sequence ID" value="PQQ68197.1"/>
    <property type="molecule type" value="Genomic_DNA"/>
</dbReference>
<dbReference type="Proteomes" id="UP000233534">
    <property type="component" value="Chromosome"/>
</dbReference>
<dbReference type="KEGG" id="hsc:HVS_12205"/>
<dbReference type="InterPro" id="IPR029058">
    <property type="entry name" value="AB_hydrolase_fold"/>
</dbReference>
<gene>
    <name evidence="3" type="ORF">B9R14_16490</name>
    <name evidence="2" type="ORF">HVS_12205</name>
</gene>
<dbReference type="GO" id="GO:0016787">
    <property type="term" value="F:hydrolase activity"/>
    <property type="evidence" value="ECO:0007669"/>
    <property type="project" value="UniProtKB-KW"/>
</dbReference>
<keyword evidence="2" id="KW-0378">Hydrolase</keyword>
<evidence type="ECO:0000313" key="4">
    <source>
        <dbReference type="Proteomes" id="UP000233534"/>
    </source>
</evidence>
<dbReference type="RefSeq" id="WP_101302694.1">
    <property type="nucleotide sequence ID" value="NZ_CP025197.1"/>
</dbReference>
<evidence type="ECO:0000259" key="1">
    <source>
        <dbReference type="Pfam" id="PF00561"/>
    </source>
</evidence>
<dbReference type="InterPro" id="IPR000073">
    <property type="entry name" value="AB_hydrolase_1"/>
</dbReference>
<dbReference type="OrthoDB" id="1679217at2"/>
<feature type="domain" description="AB hydrolase-1" evidence="1">
    <location>
        <begin position="97"/>
        <end position="225"/>
    </location>
</feature>
<name>A0A2K9E791_9FIRM</name>
<dbReference type="EMBL" id="CP025197">
    <property type="protein sequence ID" value="AUG58318.1"/>
    <property type="molecule type" value="Genomic_DNA"/>
</dbReference>
<accession>A0A2K9E791</accession>
<dbReference type="AlphaFoldDB" id="A0A2K9E791"/>
<evidence type="ECO:0000313" key="2">
    <source>
        <dbReference type="EMBL" id="AUG58318.1"/>
    </source>
</evidence>
<reference evidence="2 4" key="1">
    <citation type="submission" date="2017-12" db="EMBL/GenBank/DDBJ databases">
        <title>Complete genome sequence of Herbivorax saccincola GGR1, a novel Cellulosome-producing hydrolytic bacterium in a thermophilic biogas plant, established by Illumina and Nanopore MinION sequencing.</title>
        <authorList>
            <person name="Pechtl A."/>
            <person name="Ruckert C."/>
            <person name="Koeck D.E."/>
            <person name="Maus I."/>
            <person name="Winkler A."/>
            <person name="Kalinowski J."/>
            <person name="Puhler A."/>
            <person name="Schwarz W.W."/>
            <person name="Zverlov V.V."/>
            <person name="Schluter A."/>
            <person name="Liebl W."/>
        </authorList>
    </citation>
    <scope>NUCLEOTIDE SEQUENCE [LARGE SCALE GENOMIC DNA]</scope>
    <source>
        <strain evidence="2">GGR1</strain>
        <strain evidence="4">SR1</strain>
    </source>
</reference>
<dbReference type="Pfam" id="PF00561">
    <property type="entry name" value="Abhydrolase_1"/>
    <property type="match status" value="1"/>
</dbReference>
<evidence type="ECO:0000313" key="3">
    <source>
        <dbReference type="EMBL" id="PQQ68197.1"/>
    </source>
</evidence>
<dbReference type="Gene3D" id="3.40.50.1820">
    <property type="entry name" value="alpha/beta hydrolase"/>
    <property type="match status" value="1"/>
</dbReference>